<feature type="domain" description="Polymerase nucleotidyl transferase" evidence="1">
    <location>
        <begin position="48"/>
        <end position="116"/>
    </location>
</feature>
<dbReference type="Gene3D" id="3.30.460.10">
    <property type="entry name" value="Beta Polymerase, domain 2"/>
    <property type="match status" value="1"/>
</dbReference>
<accession>A0A6J4QQN5</accession>
<reference evidence="2" key="1">
    <citation type="submission" date="2020-02" db="EMBL/GenBank/DDBJ databases">
        <authorList>
            <person name="Meier V. D."/>
        </authorList>
    </citation>
    <scope>NUCLEOTIDE SEQUENCE</scope>
    <source>
        <strain evidence="2">AVDCRST_MAG80</strain>
    </source>
</reference>
<dbReference type="EMBL" id="CADCVC010000136">
    <property type="protein sequence ID" value="CAA9443749.1"/>
    <property type="molecule type" value="Genomic_DNA"/>
</dbReference>
<evidence type="ECO:0000259" key="1">
    <source>
        <dbReference type="Pfam" id="PF01909"/>
    </source>
</evidence>
<dbReference type="InterPro" id="IPR043519">
    <property type="entry name" value="NT_sf"/>
</dbReference>
<organism evidence="2">
    <name type="scientific">uncultured Rubrobacteraceae bacterium</name>
    <dbReference type="NCBI Taxonomy" id="349277"/>
    <lineage>
        <taxon>Bacteria</taxon>
        <taxon>Bacillati</taxon>
        <taxon>Actinomycetota</taxon>
        <taxon>Rubrobacteria</taxon>
        <taxon>Rubrobacterales</taxon>
        <taxon>Rubrobacteraceae</taxon>
        <taxon>environmental samples</taxon>
    </lineage>
</organism>
<gene>
    <name evidence="2" type="ORF">AVDCRST_MAG80-1575</name>
</gene>
<sequence>MVDADANALQKTGASTARGAADRLPADLASLLKGLSGGLKALYGERYRGLMLGGSYARGGPDEGSHVDLLLLLDGAVDATREIIRAEDMAWPLSLESGYTVSLLPMSADACHNSEKPFLRNARKERVSVA</sequence>
<dbReference type="SUPFAM" id="SSF81301">
    <property type="entry name" value="Nucleotidyltransferase"/>
    <property type="match status" value="1"/>
</dbReference>
<name>A0A6J4QQN5_9ACTN</name>
<dbReference type="CDD" id="cd05403">
    <property type="entry name" value="NT_KNTase_like"/>
    <property type="match status" value="1"/>
</dbReference>
<proteinExistence type="predicted"/>
<dbReference type="AlphaFoldDB" id="A0A6J4QQN5"/>
<evidence type="ECO:0000313" key="2">
    <source>
        <dbReference type="EMBL" id="CAA9443749.1"/>
    </source>
</evidence>
<dbReference type="InterPro" id="IPR002934">
    <property type="entry name" value="Polymerase_NTP_transf_dom"/>
</dbReference>
<protein>
    <recommendedName>
        <fullName evidence="1">Polymerase nucleotidyl transferase domain-containing protein</fullName>
    </recommendedName>
</protein>
<dbReference type="Pfam" id="PF01909">
    <property type="entry name" value="NTP_transf_2"/>
    <property type="match status" value="1"/>
</dbReference>
<dbReference type="GO" id="GO:0016779">
    <property type="term" value="F:nucleotidyltransferase activity"/>
    <property type="evidence" value="ECO:0007669"/>
    <property type="project" value="InterPro"/>
</dbReference>